<dbReference type="EMBL" id="KL660471">
    <property type="protein sequence ID" value="KFA66200.1"/>
    <property type="molecule type" value="Genomic_DNA"/>
</dbReference>
<feature type="region of interest" description="Disordered" evidence="7">
    <location>
        <begin position="63"/>
        <end position="91"/>
    </location>
</feature>
<protein>
    <recommendedName>
        <fullName evidence="9">Zn(2)-C6 fungal-type domain-containing protein</fullName>
    </recommendedName>
</protein>
<dbReference type="GO" id="GO:0005634">
    <property type="term" value="C:nucleus"/>
    <property type="evidence" value="ECO:0007669"/>
    <property type="project" value="UniProtKB-SubCell"/>
</dbReference>
<dbReference type="Pfam" id="PF04082">
    <property type="entry name" value="Fungal_trans"/>
    <property type="match status" value="1"/>
</dbReference>
<dbReference type="InterPro" id="IPR036864">
    <property type="entry name" value="Zn2-C6_fun-type_DNA-bd_sf"/>
</dbReference>
<dbReference type="Pfam" id="PF00172">
    <property type="entry name" value="Zn_clus"/>
    <property type="match status" value="1"/>
</dbReference>
<dbReference type="InParanoid" id="A0A084QQG5"/>
<evidence type="ECO:0000313" key="11">
    <source>
        <dbReference type="Proteomes" id="UP000028524"/>
    </source>
</evidence>
<gene>
    <name evidence="10" type="ORF">S40285_05119</name>
</gene>
<feature type="domain" description="Zn(2)-C6 fungal-type" evidence="9">
    <location>
        <begin position="7"/>
        <end position="39"/>
    </location>
</feature>
<dbReference type="GO" id="GO:0006351">
    <property type="term" value="P:DNA-templated transcription"/>
    <property type="evidence" value="ECO:0007669"/>
    <property type="project" value="InterPro"/>
</dbReference>
<dbReference type="STRING" id="1283841.A0A084QQG5"/>
<evidence type="ECO:0000256" key="5">
    <source>
        <dbReference type="ARBA" id="ARBA00023163"/>
    </source>
</evidence>
<dbReference type="InterPro" id="IPR001138">
    <property type="entry name" value="Zn2Cys6_DnaBD"/>
</dbReference>
<dbReference type="OMA" id="HFFYCRI"/>
<dbReference type="Gene3D" id="4.10.240.10">
    <property type="entry name" value="Zn(2)-C6 fungal-type DNA-binding domain"/>
    <property type="match status" value="1"/>
</dbReference>
<keyword evidence="8" id="KW-0812">Transmembrane</keyword>
<evidence type="ECO:0000256" key="7">
    <source>
        <dbReference type="SAM" id="MobiDB-lite"/>
    </source>
</evidence>
<dbReference type="HOGENOM" id="CLU_006524_0_2_1"/>
<dbReference type="GO" id="GO:0008270">
    <property type="term" value="F:zinc ion binding"/>
    <property type="evidence" value="ECO:0007669"/>
    <property type="project" value="InterPro"/>
</dbReference>
<evidence type="ECO:0000256" key="2">
    <source>
        <dbReference type="ARBA" id="ARBA00022723"/>
    </source>
</evidence>
<evidence type="ECO:0000259" key="9">
    <source>
        <dbReference type="PROSITE" id="PS50048"/>
    </source>
</evidence>
<keyword evidence="4" id="KW-0238">DNA-binding</keyword>
<evidence type="ECO:0000256" key="1">
    <source>
        <dbReference type="ARBA" id="ARBA00004123"/>
    </source>
</evidence>
<keyword evidence="6" id="KW-0539">Nucleus</keyword>
<keyword evidence="3" id="KW-0805">Transcription regulation</keyword>
<evidence type="ECO:0000256" key="3">
    <source>
        <dbReference type="ARBA" id="ARBA00023015"/>
    </source>
</evidence>
<feature type="transmembrane region" description="Helical" evidence="8">
    <location>
        <begin position="440"/>
        <end position="463"/>
    </location>
</feature>
<dbReference type="InterPro" id="IPR051089">
    <property type="entry name" value="prtT"/>
</dbReference>
<keyword evidence="5" id="KW-0804">Transcription</keyword>
<evidence type="ECO:0000256" key="4">
    <source>
        <dbReference type="ARBA" id="ARBA00023125"/>
    </source>
</evidence>
<dbReference type="CDD" id="cd00067">
    <property type="entry name" value="GAL4"/>
    <property type="match status" value="1"/>
</dbReference>
<accession>A0A084QQG5</accession>
<dbReference type="GO" id="GO:0000981">
    <property type="term" value="F:DNA-binding transcription factor activity, RNA polymerase II-specific"/>
    <property type="evidence" value="ECO:0007669"/>
    <property type="project" value="InterPro"/>
</dbReference>
<dbReference type="Proteomes" id="UP000028524">
    <property type="component" value="Unassembled WGS sequence"/>
</dbReference>
<evidence type="ECO:0000256" key="8">
    <source>
        <dbReference type="SAM" id="Phobius"/>
    </source>
</evidence>
<organism evidence="10 11">
    <name type="scientific">Stachybotrys chlorohalonatus (strain IBT 40285)</name>
    <dbReference type="NCBI Taxonomy" id="1283841"/>
    <lineage>
        <taxon>Eukaryota</taxon>
        <taxon>Fungi</taxon>
        <taxon>Dikarya</taxon>
        <taxon>Ascomycota</taxon>
        <taxon>Pezizomycotina</taxon>
        <taxon>Sordariomycetes</taxon>
        <taxon>Hypocreomycetidae</taxon>
        <taxon>Hypocreales</taxon>
        <taxon>Stachybotryaceae</taxon>
        <taxon>Stachybotrys</taxon>
    </lineage>
</organism>
<dbReference type="InterPro" id="IPR007219">
    <property type="entry name" value="XnlR_reg_dom"/>
</dbReference>
<sequence>MSRRPRACEECQRLKIKCDVTSLSASACERCYRYSLHCVPAAPRLQRDRIAALEAEVRELREQLRQSSSGASTAATTPERTPGSLSGPRSPEDYSQAVLSFLDVRIPLRRQQELLVFYAQHAGTVWPVVRLPALDQLRATSPVLLLSVLVYTVTQQTQGTDVDTYHELLQETMYIFGDRVLGKGEISIPLVQTLLVASFWFKTTGWGEQGSCYQLIQLASDMAIDLGIGGPSLMPSPIAYMARLDDVTSLEARRTWLACFLALAKSSISTRRPNPVPWDGYLEESLVYLGSHGDQSDLMLCQIVRITQIIQDVSNELYLCQMNKFMDSNEYTTHRAMKMLESKVEAWAAQIPPELAPLRQSLEVWGHFALVYIHEIVLHTGTNKTCFAAPFIPGRIPTKDFPTPINPIPPLRSALKSLVQHCHAVVDTVAQMEPTMILSFSFFSFAPTVIYSLYVLVTALVAATAPENTYGQLLTREEFGVERCNCQLREVRTKLKILDPTLSCFTTRLFDATGWLETWYDDYVAILRQYEMKTDEN</sequence>
<evidence type="ECO:0000313" key="10">
    <source>
        <dbReference type="EMBL" id="KFA66200.1"/>
    </source>
</evidence>
<name>A0A084QQG5_STAC4</name>
<dbReference type="OrthoDB" id="3365636at2759"/>
<keyword evidence="11" id="KW-1185">Reference proteome</keyword>
<feature type="compositionally biased region" description="Low complexity" evidence="7">
    <location>
        <begin position="65"/>
        <end position="77"/>
    </location>
</feature>
<dbReference type="GO" id="GO:0000976">
    <property type="term" value="F:transcription cis-regulatory region binding"/>
    <property type="evidence" value="ECO:0007669"/>
    <property type="project" value="TreeGrafter"/>
</dbReference>
<dbReference type="AlphaFoldDB" id="A0A084QQG5"/>
<evidence type="ECO:0000256" key="6">
    <source>
        <dbReference type="ARBA" id="ARBA00023242"/>
    </source>
</evidence>
<keyword evidence="8" id="KW-1133">Transmembrane helix</keyword>
<dbReference type="PANTHER" id="PTHR31845:SF39">
    <property type="entry name" value="TRANSCRIPTION FACTOR PBCR-RELATED"/>
    <property type="match status" value="1"/>
</dbReference>
<dbReference type="SUPFAM" id="SSF57701">
    <property type="entry name" value="Zn2/Cys6 DNA-binding domain"/>
    <property type="match status" value="1"/>
</dbReference>
<keyword evidence="8" id="KW-0472">Membrane</keyword>
<comment type="subcellular location">
    <subcellularLocation>
        <location evidence="1">Nucleus</location>
    </subcellularLocation>
</comment>
<keyword evidence="2" id="KW-0479">Metal-binding</keyword>
<dbReference type="SMART" id="SM00066">
    <property type="entry name" value="GAL4"/>
    <property type="match status" value="1"/>
</dbReference>
<reference evidence="10 11" key="1">
    <citation type="journal article" date="2014" name="BMC Genomics">
        <title>Comparative genome sequencing reveals chemotype-specific gene clusters in the toxigenic black mold Stachybotrys.</title>
        <authorList>
            <person name="Semeiks J."/>
            <person name="Borek D."/>
            <person name="Otwinowski Z."/>
            <person name="Grishin N.V."/>
        </authorList>
    </citation>
    <scope>NUCLEOTIDE SEQUENCE [LARGE SCALE GENOMIC DNA]</scope>
    <source>
        <strain evidence="10 11">IBT 40285</strain>
    </source>
</reference>
<proteinExistence type="predicted"/>
<dbReference type="PROSITE" id="PS50048">
    <property type="entry name" value="ZN2_CY6_FUNGAL_2"/>
    <property type="match status" value="1"/>
</dbReference>
<dbReference type="CDD" id="cd12148">
    <property type="entry name" value="fungal_TF_MHR"/>
    <property type="match status" value="1"/>
</dbReference>
<dbReference type="PANTHER" id="PTHR31845">
    <property type="entry name" value="FINGER DOMAIN PROTEIN, PUTATIVE-RELATED"/>
    <property type="match status" value="1"/>
</dbReference>